<evidence type="ECO:0000256" key="3">
    <source>
        <dbReference type="ARBA" id="ARBA00022448"/>
    </source>
</evidence>
<feature type="compositionally biased region" description="Basic and acidic residues" evidence="5">
    <location>
        <begin position="235"/>
        <end position="246"/>
    </location>
</feature>
<feature type="region of interest" description="Disordered" evidence="5">
    <location>
        <begin position="215"/>
        <end position="246"/>
    </location>
</feature>
<evidence type="ECO:0000256" key="5">
    <source>
        <dbReference type="SAM" id="MobiDB-lite"/>
    </source>
</evidence>
<feature type="region of interest" description="Disordered" evidence="5">
    <location>
        <begin position="167"/>
        <end position="201"/>
    </location>
</feature>
<dbReference type="InterPro" id="IPR006311">
    <property type="entry name" value="TAT_signal"/>
</dbReference>
<dbReference type="PROSITE" id="PS51318">
    <property type="entry name" value="TAT"/>
    <property type="match status" value="1"/>
</dbReference>
<evidence type="ECO:0000256" key="2">
    <source>
        <dbReference type="ARBA" id="ARBA00005695"/>
    </source>
</evidence>
<evidence type="ECO:0000259" key="6">
    <source>
        <dbReference type="Pfam" id="PF00496"/>
    </source>
</evidence>
<gene>
    <name evidence="7" type="ORF">MES4922_120153</name>
</gene>
<dbReference type="PANTHER" id="PTHR30290:SF9">
    <property type="entry name" value="OLIGOPEPTIDE-BINDING PROTEIN APPA"/>
    <property type="match status" value="1"/>
</dbReference>
<organism evidence="7 8">
    <name type="scientific">Mesorhizobium ventifaucium</name>
    <dbReference type="NCBI Taxonomy" id="666020"/>
    <lineage>
        <taxon>Bacteria</taxon>
        <taxon>Pseudomonadati</taxon>
        <taxon>Pseudomonadota</taxon>
        <taxon>Alphaproteobacteria</taxon>
        <taxon>Hyphomicrobiales</taxon>
        <taxon>Phyllobacteriaceae</taxon>
        <taxon>Mesorhizobium</taxon>
    </lineage>
</organism>
<evidence type="ECO:0000256" key="1">
    <source>
        <dbReference type="ARBA" id="ARBA00004418"/>
    </source>
</evidence>
<feature type="compositionally biased region" description="Basic residues" evidence="5">
    <location>
        <begin position="180"/>
        <end position="190"/>
    </location>
</feature>
<keyword evidence="3" id="KW-0813">Transport</keyword>
<comment type="similarity">
    <text evidence="2">Belongs to the bacterial solute-binding protein 5 family.</text>
</comment>
<sequence>MSESEYKLRLAQNLIGRGKVSRRDFIQLGLKAGLTVAAADTLFVSVARAEPQRGGFAKLGMAHGATTDSIDPAGYPDTFTQTAFSGAMSNSLTEVDAKGSIQPDLAESFETSDEATTWVFKLRKGATFHNGKTVTADDVGARPDRTGRDPEAPYAAATRIRSQLHFHHARHRDGAGDRRRNCRHASRQSRRAGAQDRNPDAAACSVYRTASLLRAGDGSRLADEAAGSPGAQAGRRGELKSQHSYE</sequence>
<comment type="subcellular location">
    <subcellularLocation>
        <location evidence="1">Periplasm</location>
    </subcellularLocation>
</comment>
<comment type="caution">
    <text evidence="7">The sequence shown here is derived from an EMBL/GenBank/DDBJ whole genome shotgun (WGS) entry which is preliminary data.</text>
</comment>
<protein>
    <recommendedName>
        <fullName evidence="6">Solute-binding protein family 5 domain-containing protein</fullName>
    </recommendedName>
</protein>
<evidence type="ECO:0000313" key="7">
    <source>
        <dbReference type="EMBL" id="CAH2395415.1"/>
    </source>
</evidence>
<feature type="domain" description="Solute-binding protein family 5" evidence="6">
    <location>
        <begin position="101"/>
        <end position="156"/>
    </location>
</feature>
<dbReference type="Pfam" id="PF00496">
    <property type="entry name" value="SBP_bac_5"/>
    <property type="match status" value="1"/>
</dbReference>
<evidence type="ECO:0000256" key="4">
    <source>
        <dbReference type="ARBA" id="ARBA00022729"/>
    </source>
</evidence>
<keyword evidence="8" id="KW-1185">Reference proteome</keyword>
<evidence type="ECO:0000313" key="8">
    <source>
        <dbReference type="Proteomes" id="UP001152604"/>
    </source>
</evidence>
<reference evidence="7" key="1">
    <citation type="submission" date="2022-03" db="EMBL/GenBank/DDBJ databases">
        <authorList>
            <person name="Brunel B."/>
        </authorList>
    </citation>
    <scope>NUCLEOTIDE SEQUENCE</scope>
    <source>
        <strain evidence="7">STM4922sample</strain>
    </source>
</reference>
<proteinExistence type="inferred from homology"/>
<dbReference type="SUPFAM" id="SSF53850">
    <property type="entry name" value="Periplasmic binding protein-like II"/>
    <property type="match status" value="1"/>
</dbReference>
<dbReference type="PANTHER" id="PTHR30290">
    <property type="entry name" value="PERIPLASMIC BINDING COMPONENT OF ABC TRANSPORTER"/>
    <property type="match status" value="1"/>
</dbReference>
<keyword evidence="4" id="KW-0732">Signal</keyword>
<dbReference type="InterPro" id="IPR039424">
    <property type="entry name" value="SBP_5"/>
</dbReference>
<dbReference type="Proteomes" id="UP001152604">
    <property type="component" value="Unassembled WGS sequence"/>
</dbReference>
<accession>A0ABM9DFQ9</accession>
<dbReference type="EMBL" id="CAKXZS010000004">
    <property type="protein sequence ID" value="CAH2395415.1"/>
    <property type="molecule type" value="Genomic_DNA"/>
</dbReference>
<dbReference type="Gene3D" id="3.40.190.10">
    <property type="entry name" value="Periplasmic binding protein-like II"/>
    <property type="match status" value="1"/>
</dbReference>
<dbReference type="InterPro" id="IPR000914">
    <property type="entry name" value="SBP_5_dom"/>
</dbReference>
<name>A0ABM9DFQ9_9HYPH</name>